<dbReference type="InterPro" id="IPR036638">
    <property type="entry name" value="HLH_DNA-bd_sf"/>
</dbReference>
<evidence type="ECO:0000313" key="2">
    <source>
        <dbReference type="Proteomes" id="UP001207626"/>
    </source>
</evidence>
<proteinExistence type="predicted"/>
<dbReference type="Gene3D" id="4.10.280.10">
    <property type="entry name" value="Helix-loop-helix DNA-binding domain"/>
    <property type="match status" value="1"/>
</dbReference>
<accession>A0ABT4DU99</accession>
<dbReference type="InterPro" id="IPR037208">
    <property type="entry name" value="Spo0E-like_sf"/>
</dbReference>
<dbReference type="EMBL" id="JAMDLW010000020">
    <property type="protein sequence ID" value="MCY9520930.1"/>
    <property type="molecule type" value="Genomic_DNA"/>
</dbReference>
<dbReference type="Pfam" id="PF09388">
    <property type="entry name" value="SpoOE-like"/>
    <property type="match status" value="1"/>
</dbReference>
<dbReference type="Proteomes" id="UP001207626">
    <property type="component" value="Unassembled WGS sequence"/>
</dbReference>
<evidence type="ECO:0000313" key="1">
    <source>
        <dbReference type="EMBL" id="MCY9520930.1"/>
    </source>
</evidence>
<name>A0ABT4DU99_9BACL</name>
<comment type="caution">
    <text evidence="1">The sequence shown here is derived from an EMBL/GenBank/DDBJ whole genome shotgun (WGS) entry which is preliminary data.</text>
</comment>
<keyword evidence="2" id="KW-1185">Reference proteome</keyword>
<sequence>MAEKKSFTDVEIVRLSQQLDFYLVEFEKRRNKKLGNEEFI</sequence>
<reference evidence="1 2" key="1">
    <citation type="submission" date="2022-05" db="EMBL/GenBank/DDBJ databases">
        <title>Genome Sequencing of Bee-Associated Microbes.</title>
        <authorList>
            <person name="Dunlap C."/>
        </authorList>
    </citation>
    <scope>NUCLEOTIDE SEQUENCE [LARGE SCALE GENOMIC DNA]</scope>
    <source>
        <strain evidence="1 2">NRRL NRS-1438</strain>
    </source>
</reference>
<protein>
    <submittedName>
        <fullName evidence="1">Aspartyl-phosphate phosphatase Spo0E family protein</fullName>
    </submittedName>
</protein>
<dbReference type="InterPro" id="IPR018540">
    <property type="entry name" value="Spo0E-like"/>
</dbReference>
<gene>
    <name evidence="1" type="ORF">M5X09_14830</name>
</gene>
<dbReference type="SUPFAM" id="SSF140500">
    <property type="entry name" value="BAS1536-like"/>
    <property type="match status" value="1"/>
</dbReference>
<organism evidence="1 2">
    <name type="scientific">Paenibacillus apiarius</name>
    <dbReference type="NCBI Taxonomy" id="46240"/>
    <lineage>
        <taxon>Bacteria</taxon>
        <taxon>Bacillati</taxon>
        <taxon>Bacillota</taxon>
        <taxon>Bacilli</taxon>
        <taxon>Bacillales</taxon>
        <taxon>Paenibacillaceae</taxon>
        <taxon>Paenibacillus</taxon>
    </lineage>
</organism>